<evidence type="ECO:0000313" key="2">
    <source>
        <dbReference type="EMBL" id="MEF2254032.1"/>
    </source>
</evidence>
<feature type="transmembrane region" description="Helical" evidence="1">
    <location>
        <begin position="138"/>
        <end position="158"/>
    </location>
</feature>
<dbReference type="EMBL" id="JAZHOV010000001">
    <property type="protein sequence ID" value="MEF2254032.1"/>
    <property type="molecule type" value="Genomic_DNA"/>
</dbReference>
<organism evidence="2 3">
    <name type="scientific">Microbacterium schleiferi</name>
    <dbReference type="NCBI Taxonomy" id="69362"/>
    <lineage>
        <taxon>Bacteria</taxon>
        <taxon>Bacillati</taxon>
        <taxon>Actinomycetota</taxon>
        <taxon>Actinomycetes</taxon>
        <taxon>Micrococcales</taxon>
        <taxon>Microbacteriaceae</taxon>
        <taxon>Microbacterium</taxon>
    </lineage>
</organism>
<comment type="caution">
    <text evidence="2">The sequence shown here is derived from an EMBL/GenBank/DDBJ whole genome shotgun (WGS) entry which is preliminary data.</text>
</comment>
<keyword evidence="1" id="KW-0812">Transmembrane</keyword>
<dbReference type="Pfam" id="PF14296">
    <property type="entry name" value="O-ag_pol_Wzy"/>
    <property type="match status" value="1"/>
</dbReference>
<feature type="transmembrane region" description="Helical" evidence="1">
    <location>
        <begin position="204"/>
        <end position="224"/>
    </location>
</feature>
<dbReference type="Proteomes" id="UP001351900">
    <property type="component" value="Unassembled WGS sequence"/>
</dbReference>
<protein>
    <submittedName>
        <fullName evidence="2">O-antigen polysaccharide polymerase Wzy</fullName>
    </submittedName>
</protein>
<sequence>MGALAVSLTGIGEGIDKSILATNLAVFYALMARSLTTRDEIVYGLRTYFTVETLFLLFYFLIFYWPYQQYLLGVGEIGASRFLTQTFVSGSNAAVTLATIGALAFSFGYRSIKSTAATRSNSIPEEKLEEGAETGVRLARLSTFGLICAIAVYLGLGLRTEGEGRYTNSASGGYLAETVSTLILVFAMVVLATWIYLRRWKQRPGLFIILGVGLAAIWSLRMLALGDRNSFLLLALVAVAGVFTFLRSAPFVILLALFIAALVTYSAVEVLRSQTTSDLWSALGPTQGAGDESSFNITTVTLRAAVLAVPGSYDFAWGEYKLIGLLGPIPFARGLYVSAFQPSHATSAEFLGDLMLGPGASWNVGSNVIADAYLDLGLLGVVLTLAAVGLVAKLVRNLAARSPASVPSHVMYLVLLPLLAELPRYSVDFPFRVVAWAGVLTWLATKVGKKSRSRGDGPRFRSARTRRS</sequence>
<feature type="transmembrane region" description="Helical" evidence="1">
    <location>
        <begin position="372"/>
        <end position="392"/>
    </location>
</feature>
<reference evidence="2 3" key="1">
    <citation type="submission" date="2024-01" db="EMBL/GenBank/DDBJ databases">
        <title>the genome sequence of strain Microbacterium schleiferi NBRC 15075.</title>
        <authorList>
            <person name="Ding Y."/>
            <person name="Zhang G."/>
        </authorList>
    </citation>
    <scope>NUCLEOTIDE SEQUENCE [LARGE SCALE GENOMIC DNA]</scope>
    <source>
        <strain evidence="2 3">NBRC 15075</strain>
    </source>
</reference>
<feature type="transmembrane region" description="Helical" evidence="1">
    <location>
        <begin position="48"/>
        <end position="67"/>
    </location>
</feature>
<dbReference type="RefSeq" id="WP_331790670.1">
    <property type="nucleotide sequence ID" value="NZ_BAAAUO010000003.1"/>
</dbReference>
<dbReference type="InterPro" id="IPR029468">
    <property type="entry name" value="O-ag_pol_Wzy"/>
</dbReference>
<proteinExistence type="predicted"/>
<name>A0ABU7V2Y4_9MICO</name>
<feature type="transmembrane region" description="Helical" evidence="1">
    <location>
        <begin position="178"/>
        <end position="197"/>
    </location>
</feature>
<feature type="transmembrane region" description="Helical" evidence="1">
    <location>
        <begin position="18"/>
        <end position="36"/>
    </location>
</feature>
<feature type="transmembrane region" description="Helical" evidence="1">
    <location>
        <begin position="87"/>
        <end position="109"/>
    </location>
</feature>
<accession>A0ABU7V2Y4</accession>
<feature type="transmembrane region" description="Helical" evidence="1">
    <location>
        <begin position="251"/>
        <end position="268"/>
    </location>
</feature>
<keyword evidence="1" id="KW-1133">Transmembrane helix</keyword>
<keyword evidence="1" id="KW-0472">Membrane</keyword>
<gene>
    <name evidence="2" type="primary">wzy</name>
    <name evidence="2" type="ORF">V2V91_02620</name>
</gene>
<feature type="transmembrane region" description="Helical" evidence="1">
    <location>
        <begin position="230"/>
        <end position="246"/>
    </location>
</feature>
<evidence type="ECO:0000256" key="1">
    <source>
        <dbReference type="SAM" id="Phobius"/>
    </source>
</evidence>
<keyword evidence="3" id="KW-1185">Reference proteome</keyword>
<evidence type="ECO:0000313" key="3">
    <source>
        <dbReference type="Proteomes" id="UP001351900"/>
    </source>
</evidence>